<evidence type="ECO:0000313" key="2">
    <source>
        <dbReference type="EMBL" id="OSC28853.1"/>
    </source>
</evidence>
<gene>
    <name evidence="2" type="ORF">B8W69_10830</name>
</gene>
<accession>A0A1X2L5U9</accession>
<dbReference type="Pfam" id="PF00908">
    <property type="entry name" value="dTDP_sugar_isom"/>
    <property type="match status" value="1"/>
</dbReference>
<evidence type="ECO:0000313" key="3">
    <source>
        <dbReference type="Proteomes" id="UP000242320"/>
    </source>
</evidence>
<dbReference type="GO" id="GO:0008830">
    <property type="term" value="F:dTDP-4-dehydrorhamnose 3,5-epimerase activity"/>
    <property type="evidence" value="ECO:0007669"/>
    <property type="project" value="InterPro"/>
</dbReference>
<organism evidence="2 3">
    <name type="scientific">Mycolicibacterium vulneris</name>
    <dbReference type="NCBI Taxonomy" id="547163"/>
    <lineage>
        <taxon>Bacteria</taxon>
        <taxon>Bacillati</taxon>
        <taxon>Actinomycetota</taxon>
        <taxon>Actinomycetes</taxon>
        <taxon>Mycobacteriales</taxon>
        <taxon>Mycobacteriaceae</taxon>
        <taxon>Mycolicibacterium</taxon>
    </lineage>
</organism>
<dbReference type="InterPro" id="IPR000888">
    <property type="entry name" value="RmlC-like"/>
</dbReference>
<dbReference type="OrthoDB" id="9800680at2"/>
<dbReference type="PANTHER" id="PTHR21047:SF2">
    <property type="entry name" value="THYMIDINE DIPHOSPHO-4-KETO-RHAMNOSE 3,5-EPIMERASE"/>
    <property type="match status" value="1"/>
</dbReference>
<dbReference type="GO" id="GO:0000271">
    <property type="term" value="P:polysaccharide biosynthetic process"/>
    <property type="evidence" value="ECO:0007669"/>
    <property type="project" value="TreeGrafter"/>
</dbReference>
<dbReference type="InterPro" id="IPR014710">
    <property type="entry name" value="RmlC-like_jellyroll"/>
</dbReference>
<dbReference type="InterPro" id="IPR011051">
    <property type="entry name" value="RmlC_Cupin_sf"/>
</dbReference>
<comment type="similarity">
    <text evidence="1">Belongs to the dTDP-4-dehydrorhamnose 3,5-epimerase family.</text>
</comment>
<protein>
    <recommendedName>
        <fullName evidence="4">dTDP-4-dehydrorhamnose 3,5-epimerase</fullName>
    </recommendedName>
</protein>
<dbReference type="Proteomes" id="UP000242320">
    <property type="component" value="Unassembled WGS sequence"/>
</dbReference>
<dbReference type="GO" id="GO:0005829">
    <property type="term" value="C:cytosol"/>
    <property type="evidence" value="ECO:0007669"/>
    <property type="project" value="TreeGrafter"/>
</dbReference>
<dbReference type="GO" id="GO:0019305">
    <property type="term" value="P:dTDP-rhamnose biosynthetic process"/>
    <property type="evidence" value="ECO:0007669"/>
    <property type="project" value="TreeGrafter"/>
</dbReference>
<name>A0A1X2L5U9_9MYCO</name>
<reference evidence="2 3" key="1">
    <citation type="submission" date="2017-04" db="EMBL/GenBank/DDBJ databases">
        <title>The new phylogeny of genus Mycobacterium.</title>
        <authorList>
            <person name="Tortoli E."/>
            <person name="Trovato A."/>
            <person name="Cirillo D.M."/>
        </authorList>
    </citation>
    <scope>NUCLEOTIDE SEQUENCE [LARGE SCALE GENOMIC DNA]</scope>
    <source>
        <strain evidence="2 3">DSM 45247</strain>
    </source>
</reference>
<dbReference type="PANTHER" id="PTHR21047">
    <property type="entry name" value="DTDP-6-DEOXY-D-GLUCOSE-3,5 EPIMERASE"/>
    <property type="match status" value="1"/>
</dbReference>
<comment type="caution">
    <text evidence="2">The sequence shown here is derived from an EMBL/GenBank/DDBJ whole genome shotgun (WGS) entry which is preliminary data.</text>
</comment>
<proteinExistence type="inferred from homology"/>
<dbReference type="EMBL" id="NCXM01000009">
    <property type="protein sequence ID" value="OSC28853.1"/>
    <property type="molecule type" value="Genomic_DNA"/>
</dbReference>
<sequence>MKYTPTTVAGVTIIDIEPSCDHRGFVSQSFCAEEFADIGLIADVVQTNIAFTHTRGTVRGLHRQAPPHAEAKLIRCTRGAVAVMMDVDRLLAKSSTYDPSVIPARMSPPCQLVHFSE</sequence>
<evidence type="ECO:0008006" key="4">
    <source>
        <dbReference type="Google" id="ProtNLM"/>
    </source>
</evidence>
<dbReference type="AlphaFoldDB" id="A0A1X2L5U9"/>
<evidence type="ECO:0000256" key="1">
    <source>
        <dbReference type="ARBA" id="ARBA00010154"/>
    </source>
</evidence>
<keyword evidence="3" id="KW-1185">Reference proteome</keyword>
<dbReference type="Gene3D" id="2.60.120.10">
    <property type="entry name" value="Jelly Rolls"/>
    <property type="match status" value="1"/>
</dbReference>
<dbReference type="SUPFAM" id="SSF51182">
    <property type="entry name" value="RmlC-like cupins"/>
    <property type="match status" value="1"/>
</dbReference>